<dbReference type="KEGG" id="dol:Dole_2480"/>
<evidence type="ECO:0000313" key="16">
    <source>
        <dbReference type="EMBL" id="ABW68284.1"/>
    </source>
</evidence>
<keyword evidence="3 15" id="KW-0808">Transferase</keyword>
<reference evidence="16 17" key="1">
    <citation type="submission" date="2007-10" db="EMBL/GenBank/DDBJ databases">
        <title>Complete sequence of Desulfococcus oleovorans Hxd3.</title>
        <authorList>
            <consortium name="US DOE Joint Genome Institute"/>
            <person name="Copeland A."/>
            <person name="Lucas S."/>
            <person name="Lapidus A."/>
            <person name="Barry K."/>
            <person name="Glavina del Rio T."/>
            <person name="Dalin E."/>
            <person name="Tice H."/>
            <person name="Pitluck S."/>
            <person name="Kiss H."/>
            <person name="Brettin T."/>
            <person name="Bruce D."/>
            <person name="Detter J.C."/>
            <person name="Han C."/>
            <person name="Schmutz J."/>
            <person name="Larimer F."/>
            <person name="Land M."/>
            <person name="Hauser L."/>
            <person name="Kyrpides N."/>
            <person name="Kim E."/>
            <person name="Wawrik B."/>
            <person name="Richardson P."/>
        </authorList>
    </citation>
    <scope>NUCLEOTIDE SEQUENCE [LARGE SCALE GENOMIC DNA]</scope>
    <source>
        <strain evidence="17">DSM 6200 / JCM 39069 / Hxd3</strain>
    </source>
</reference>
<proteinExistence type="inferred from homology"/>
<evidence type="ECO:0000256" key="14">
    <source>
        <dbReference type="ARBA" id="ARBA00083640"/>
    </source>
</evidence>
<dbReference type="InterPro" id="IPR004616">
    <property type="entry name" value="Leu/Phe-tRNA_Trfase"/>
</dbReference>
<evidence type="ECO:0000256" key="3">
    <source>
        <dbReference type="ARBA" id="ARBA00022679"/>
    </source>
</evidence>
<evidence type="ECO:0000256" key="9">
    <source>
        <dbReference type="ARBA" id="ARBA00061535"/>
    </source>
</evidence>
<dbReference type="PANTHER" id="PTHR30098">
    <property type="entry name" value="LEUCYL/PHENYLALANYL-TRNA--PROTEIN TRANSFERASE"/>
    <property type="match status" value="1"/>
</dbReference>
<dbReference type="FunFam" id="3.30.70.3550:FF:000001">
    <property type="entry name" value="Leucyl/phenylalanyl-tRNA--protein transferase"/>
    <property type="match status" value="1"/>
</dbReference>
<comment type="function">
    <text evidence="8 15">Functions in the N-end rule pathway of protein degradation where it conjugates Leu, Phe and, less efficiently, Met from aminoacyl-tRNAs to the N-termini of proteins containing an N-terminal arginine or lysine.</text>
</comment>
<dbReference type="InterPro" id="IPR042221">
    <property type="entry name" value="Leu/Phe-tRNA_Trfase_N"/>
</dbReference>
<evidence type="ECO:0000256" key="8">
    <source>
        <dbReference type="ARBA" id="ARBA00054043"/>
    </source>
</evidence>
<comment type="catalytic activity">
    <reaction evidence="6 15">
        <text>N-terminal L-arginyl-[protein] + L-leucyl-tRNA(Leu) = N-terminal L-leucyl-L-arginyl-[protein] + tRNA(Leu) + H(+)</text>
        <dbReference type="Rhea" id="RHEA:50416"/>
        <dbReference type="Rhea" id="RHEA-COMP:9613"/>
        <dbReference type="Rhea" id="RHEA-COMP:9622"/>
        <dbReference type="Rhea" id="RHEA-COMP:12672"/>
        <dbReference type="Rhea" id="RHEA-COMP:12673"/>
        <dbReference type="ChEBI" id="CHEBI:15378"/>
        <dbReference type="ChEBI" id="CHEBI:64719"/>
        <dbReference type="ChEBI" id="CHEBI:78442"/>
        <dbReference type="ChEBI" id="CHEBI:78494"/>
        <dbReference type="ChEBI" id="CHEBI:133044"/>
        <dbReference type="EC" id="2.3.2.6"/>
    </reaction>
</comment>
<keyword evidence="17" id="KW-1185">Reference proteome</keyword>
<protein>
    <recommendedName>
        <fullName evidence="11 15">Leucyl/phenylalanyl-tRNA--protein transferase</fullName>
        <ecNumber evidence="10 15">2.3.2.6</ecNumber>
    </recommendedName>
    <alternativeName>
        <fullName evidence="12 15">L/F-transferase</fullName>
    </alternativeName>
    <alternativeName>
        <fullName evidence="13 15">Leucyltransferase</fullName>
    </alternativeName>
    <alternativeName>
        <fullName evidence="14 15">Phenyalanyltransferase</fullName>
    </alternativeName>
</protein>
<comment type="similarity">
    <text evidence="9 15">Belongs to the L/F-transferase family.</text>
</comment>
<evidence type="ECO:0000256" key="11">
    <source>
        <dbReference type="ARBA" id="ARBA00074372"/>
    </source>
</evidence>
<dbReference type="NCBIfam" id="TIGR00667">
    <property type="entry name" value="aat"/>
    <property type="match status" value="1"/>
</dbReference>
<evidence type="ECO:0000256" key="7">
    <source>
        <dbReference type="ARBA" id="ARBA00051538"/>
    </source>
</evidence>
<dbReference type="GO" id="GO:0005737">
    <property type="term" value="C:cytoplasm"/>
    <property type="evidence" value="ECO:0007669"/>
    <property type="project" value="UniProtKB-SubCell"/>
</dbReference>
<keyword evidence="4 15" id="KW-0012">Acyltransferase</keyword>
<keyword evidence="2 15" id="KW-0963">Cytoplasm</keyword>
<dbReference type="EMBL" id="CP000859">
    <property type="protein sequence ID" value="ABW68284.1"/>
    <property type="molecule type" value="Genomic_DNA"/>
</dbReference>
<dbReference type="SUPFAM" id="SSF55729">
    <property type="entry name" value="Acyl-CoA N-acyltransferases (Nat)"/>
    <property type="match status" value="1"/>
</dbReference>
<comment type="subcellular location">
    <subcellularLocation>
        <location evidence="1 15">Cytoplasm</location>
    </subcellularLocation>
</comment>
<evidence type="ECO:0000256" key="4">
    <source>
        <dbReference type="ARBA" id="ARBA00023315"/>
    </source>
</evidence>
<dbReference type="Proteomes" id="UP000008561">
    <property type="component" value="Chromosome"/>
</dbReference>
<organism evidence="16 17">
    <name type="scientific">Desulfosudis oleivorans (strain DSM 6200 / JCM 39069 / Hxd3)</name>
    <name type="common">Desulfococcus oleovorans</name>
    <dbReference type="NCBI Taxonomy" id="96561"/>
    <lineage>
        <taxon>Bacteria</taxon>
        <taxon>Pseudomonadati</taxon>
        <taxon>Thermodesulfobacteriota</taxon>
        <taxon>Desulfobacteria</taxon>
        <taxon>Desulfobacterales</taxon>
        <taxon>Desulfosudaceae</taxon>
        <taxon>Desulfosudis</taxon>
    </lineage>
</organism>
<dbReference type="GO" id="GO:0008914">
    <property type="term" value="F:leucyl-tRNA--protein transferase activity"/>
    <property type="evidence" value="ECO:0007669"/>
    <property type="project" value="UniProtKB-UniRule"/>
</dbReference>
<dbReference type="InterPro" id="IPR042203">
    <property type="entry name" value="Leu/Phe-tRNA_Trfase_C"/>
</dbReference>
<gene>
    <name evidence="15" type="primary">aat</name>
    <name evidence="16" type="ordered locus">Dole_2480</name>
</gene>
<comment type="catalytic activity">
    <reaction evidence="5 15">
        <text>L-phenylalanyl-tRNA(Phe) + an N-terminal L-alpha-aminoacyl-[protein] = an N-terminal L-phenylalanyl-L-alpha-aminoacyl-[protein] + tRNA(Phe)</text>
        <dbReference type="Rhea" id="RHEA:43632"/>
        <dbReference type="Rhea" id="RHEA-COMP:9668"/>
        <dbReference type="Rhea" id="RHEA-COMP:9699"/>
        <dbReference type="Rhea" id="RHEA-COMP:10636"/>
        <dbReference type="Rhea" id="RHEA-COMP:10637"/>
        <dbReference type="ChEBI" id="CHEBI:78442"/>
        <dbReference type="ChEBI" id="CHEBI:78531"/>
        <dbReference type="ChEBI" id="CHEBI:78597"/>
        <dbReference type="ChEBI" id="CHEBI:83561"/>
        <dbReference type="EC" id="2.3.2.6"/>
    </reaction>
</comment>
<dbReference type="FunFam" id="3.40.630.70:FF:000001">
    <property type="entry name" value="Leucyl/phenylalanyl-tRNA--protein transferase"/>
    <property type="match status" value="1"/>
</dbReference>
<dbReference type="Pfam" id="PF03588">
    <property type="entry name" value="Leu_Phe_trans"/>
    <property type="match status" value="1"/>
</dbReference>
<evidence type="ECO:0000256" key="12">
    <source>
        <dbReference type="ARBA" id="ARBA00077136"/>
    </source>
</evidence>
<evidence type="ECO:0000256" key="13">
    <source>
        <dbReference type="ARBA" id="ARBA00077165"/>
    </source>
</evidence>
<dbReference type="HAMAP" id="MF_00688">
    <property type="entry name" value="Leu_Phe_trans"/>
    <property type="match status" value="1"/>
</dbReference>
<dbReference type="InterPro" id="IPR016181">
    <property type="entry name" value="Acyl_CoA_acyltransferase"/>
</dbReference>
<dbReference type="HOGENOM" id="CLU_075045_0_0_7"/>
<evidence type="ECO:0000256" key="1">
    <source>
        <dbReference type="ARBA" id="ARBA00004496"/>
    </source>
</evidence>
<dbReference type="eggNOG" id="COG2360">
    <property type="taxonomic scope" value="Bacteria"/>
</dbReference>
<evidence type="ECO:0000256" key="6">
    <source>
        <dbReference type="ARBA" id="ARBA00050652"/>
    </source>
</evidence>
<evidence type="ECO:0000256" key="2">
    <source>
        <dbReference type="ARBA" id="ARBA00022490"/>
    </source>
</evidence>
<dbReference type="PANTHER" id="PTHR30098:SF2">
    <property type="entry name" value="LEUCYL_PHENYLALANYL-TRNA--PROTEIN TRANSFERASE"/>
    <property type="match status" value="1"/>
</dbReference>
<dbReference type="Gene3D" id="3.40.630.70">
    <property type="entry name" value="Leucyl/phenylalanyl-tRNA-protein transferase, C-terminal domain"/>
    <property type="match status" value="1"/>
</dbReference>
<comment type="catalytic activity">
    <reaction evidence="7 15">
        <text>N-terminal L-lysyl-[protein] + L-leucyl-tRNA(Leu) = N-terminal L-leucyl-L-lysyl-[protein] + tRNA(Leu) + H(+)</text>
        <dbReference type="Rhea" id="RHEA:12340"/>
        <dbReference type="Rhea" id="RHEA-COMP:9613"/>
        <dbReference type="Rhea" id="RHEA-COMP:9622"/>
        <dbReference type="Rhea" id="RHEA-COMP:12670"/>
        <dbReference type="Rhea" id="RHEA-COMP:12671"/>
        <dbReference type="ChEBI" id="CHEBI:15378"/>
        <dbReference type="ChEBI" id="CHEBI:65249"/>
        <dbReference type="ChEBI" id="CHEBI:78442"/>
        <dbReference type="ChEBI" id="CHEBI:78494"/>
        <dbReference type="ChEBI" id="CHEBI:133043"/>
        <dbReference type="EC" id="2.3.2.6"/>
    </reaction>
</comment>
<dbReference type="GO" id="GO:0030163">
    <property type="term" value="P:protein catabolic process"/>
    <property type="evidence" value="ECO:0007669"/>
    <property type="project" value="UniProtKB-UniRule"/>
</dbReference>
<accession>A8ZW50</accession>
<dbReference type="AlphaFoldDB" id="A8ZW50"/>
<dbReference type="STRING" id="96561.Dole_2480"/>
<name>A8ZW50_DESOH</name>
<evidence type="ECO:0000256" key="10">
    <source>
        <dbReference type="ARBA" id="ARBA00066767"/>
    </source>
</evidence>
<evidence type="ECO:0000256" key="15">
    <source>
        <dbReference type="HAMAP-Rule" id="MF_00688"/>
    </source>
</evidence>
<dbReference type="EC" id="2.3.2.6" evidence="10 15"/>
<dbReference type="Gene3D" id="3.30.70.3550">
    <property type="entry name" value="Leucyl/phenylalanyl-tRNA-protein transferase, N-terminal domain"/>
    <property type="match status" value="1"/>
</dbReference>
<sequence>MIRRIPFTEPHTVQRMSVFFLDGAAEAFPPARLADANGLLAVGGDLCVERLLAAYRAGIFPWYAEGDPILWWSPDPRLVLFPGDLRISRRLGRVLRKKPFQVTMDAAFEQVVRACAAAPRRSGPGTWIVDEMIDAYCRLHRAGYAHSVEAWQEGELAGGLYGVSLGRCFFGESMFTRTSNASKAALVRLVQFLSDRGFDMIDCQMTTAHLVGFGAVEISRKLFLKRLAAALMAPTLTGNWRLETVGPGFHNVLASRTDRAATYSHQGEI</sequence>
<evidence type="ECO:0000313" key="17">
    <source>
        <dbReference type="Proteomes" id="UP000008561"/>
    </source>
</evidence>
<evidence type="ECO:0000256" key="5">
    <source>
        <dbReference type="ARBA" id="ARBA00050607"/>
    </source>
</evidence>